<gene>
    <name evidence="12" type="primary">tolQ</name>
    <name evidence="12" type="ORF">GCU85_05235</name>
</gene>
<feature type="transmembrane region" description="Helical" evidence="10">
    <location>
        <begin position="138"/>
        <end position="158"/>
    </location>
</feature>
<dbReference type="GO" id="GO:0017038">
    <property type="term" value="P:protein import"/>
    <property type="evidence" value="ECO:0007669"/>
    <property type="project" value="TreeGrafter"/>
</dbReference>
<dbReference type="InParanoid" id="A0A6N7EX30"/>
<dbReference type="Pfam" id="PF01618">
    <property type="entry name" value="MotA_ExbB"/>
    <property type="match status" value="1"/>
</dbReference>
<evidence type="ECO:0000259" key="11">
    <source>
        <dbReference type="Pfam" id="PF01618"/>
    </source>
</evidence>
<sequence length="230" mass="25393">MSHDLSFWSLIGEASVFVKLIMLILLGLILVAAGIAGKKWMRFVRIQRKCKQFERQFWSGNDISSFYQALKSQPTEGLESLFVAGFAEFKQFGMNDLKDDGVIITNCRRAMSAAISRELDKQEELLPILATTGSVSPYIGLLGTVYGIMMSFLGLGAVQTVSINDVAPGIAEALIATAMGLLAAIPAVLAYNYFITRSERLNVTYETFTEEFINILQRQILKAKTQSKSA</sequence>
<dbReference type="AlphaFoldDB" id="A0A6N7EX30"/>
<feature type="transmembrane region" description="Helical" evidence="10">
    <location>
        <begin position="170"/>
        <end position="194"/>
    </location>
</feature>
<evidence type="ECO:0000256" key="2">
    <source>
        <dbReference type="ARBA" id="ARBA00022475"/>
    </source>
</evidence>
<dbReference type="GO" id="GO:0043213">
    <property type="term" value="P:bacteriocin transport"/>
    <property type="evidence" value="ECO:0007669"/>
    <property type="project" value="InterPro"/>
</dbReference>
<evidence type="ECO:0000313" key="12">
    <source>
        <dbReference type="EMBL" id="MPV86135.1"/>
    </source>
</evidence>
<dbReference type="RefSeq" id="WP_152810087.1">
    <property type="nucleotide sequence ID" value="NZ_WHNW01000004.1"/>
</dbReference>
<keyword evidence="13" id="KW-1185">Reference proteome</keyword>
<evidence type="ECO:0000313" key="13">
    <source>
        <dbReference type="Proteomes" id="UP000471298"/>
    </source>
</evidence>
<evidence type="ECO:0000256" key="7">
    <source>
        <dbReference type="ARBA" id="ARBA00023136"/>
    </source>
</evidence>
<dbReference type="PANTHER" id="PTHR30625:SF3">
    <property type="entry name" value="TOL-PAL SYSTEM PROTEIN TOLQ"/>
    <property type="match status" value="1"/>
</dbReference>
<dbReference type="InterPro" id="IPR014163">
    <property type="entry name" value="Tol-Pal_TolQ"/>
</dbReference>
<keyword evidence="3" id="KW-0997">Cell inner membrane</keyword>
<dbReference type="FunCoup" id="A0A6N7EX30">
    <property type="interactions" value="258"/>
</dbReference>
<feature type="transmembrane region" description="Helical" evidence="10">
    <location>
        <begin position="16"/>
        <end position="36"/>
    </location>
</feature>
<accession>A0A6N7EX30</accession>
<reference evidence="12 13" key="1">
    <citation type="submission" date="2019-10" db="EMBL/GenBank/DDBJ databases">
        <title>Cardiobacteriales fam. a chemoheterotrophic member of the order Cardiobacteriales, and proposal of Cardiobacteriales fam. nov.</title>
        <authorList>
            <person name="Wang C."/>
        </authorList>
    </citation>
    <scope>NUCLEOTIDE SEQUENCE [LARGE SCALE GENOMIC DNA]</scope>
    <source>
        <strain evidence="12 13">ML27</strain>
    </source>
</reference>
<dbReference type="GO" id="GO:0005886">
    <property type="term" value="C:plasma membrane"/>
    <property type="evidence" value="ECO:0007669"/>
    <property type="project" value="UniProtKB-SubCell"/>
</dbReference>
<proteinExistence type="inferred from homology"/>
<keyword evidence="6 10" id="KW-1133">Transmembrane helix</keyword>
<keyword evidence="4" id="KW-0132">Cell division</keyword>
<keyword evidence="9" id="KW-0813">Transport</keyword>
<keyword evidence="7 10" id="KW-0472">Membrane</keyword>
<protein>
    <submittedName>
        <fullName evidence="12">Protein TolQ</fullName>
    </submittedName>
</protein>
<dbReference type="EMBL" id="WHNW01000004">
    <property type="protein sequence ID" value="MPV86135.1"/>
    <property type="molecule type" value="Genomic_DNA"/>
</dbReference>
<dbReference type="InterPro" id="IPR050790">
    <property type="entry name" value="ExbB/TolQ_transport"/>
</dbReference>
<organism evidence="12 13">
    <name type="scientific">Ostreibacterium oceani</name>
    <dbReference type="NCBI Taxonomy" id="2654998"/>
    <lineage>
        <taxon>Bacteria</taxon>
        <taxon>Pseudomonadati</taxon>
        <taxon>Pseudomonadota</taxon>
        <taxon>Gammaproteobacteria</taxon>
        <taxon>Cardiobacteriales</taxon>
        <taxon>Ostreibacteriaceae</taxon>
        <taxon>Ostreibacterium</taxon>
    </lineage>
</organism>
<dbReference type="PANTHER" id="PTHR30625">
    <property type="entry name" value="PROTEIN TOLQ"/>
    <property type="match status" value="1"/>
</dbReference>
<evidence type="ECO:0000256" key="4">
    <source>
        <dbReference type="ARBA" id="ARBA00022618"/>
    </source>
</evidence>
<keyword evidence="2" id="KW-1003">Cell membrane</keyword>
<dbReference type="NCBIfam" id="TIGR02796">
    <property type="entry name" value="tolQ"/>
    <property type="match status" value="1"/>
</dbReference>
<comment type="subcellular location">
    <subcellularLocation>
        <location evidence="1">Cell membrane</location>
        <topology evidence="1">Multi-pass membrane protein</topology>
    </subcellularLocation>
    <subcellularLocation>
        <location evidence="9">Membrane</location>
        <topology evidence="9">Multi-pass membrane protein</topology>
    </subcellularLocation>
</comment>
<comment type="caution">
    <text evidence="12">The sequence shown here is derived from an EMBL/GenBank/DDBJ whole genome shotgun (WGS) entry which is preliminary data.</text>
</comment>
<keyword evidence="8" id="KW-0131">Cell cycle</keyword>
<dbReference type="InterPro" id="IPR002898">
    <property type="entry name" value="MotA_ExbB_proton_chnl"/>
</dbReference>
<evidence type="ECO:0000256" key="1">
    <source>
        <dbReference type="ARBA" id="ARBA00004651"/>
    </source>
</evidence>
<name>A0A6N7EX30_9GAMM</name>
<evidence type="ECO:0000256" key="6">
    <source>
        <dbReference type="ARBA" id="ARBA00022989"/>
    </source>
</evidence>
<dbReference type="GO" id="GO:0051301">
    <property type="term" value="P:cell division"/>
    <property type="evidence" value="ECO:0007669"/>
    <property type="project" value="UniProtKB-KW"/>
</dbReference>
<keyword evidence="5 10" id="KW-0812">Transmembrane</keyword>
<evidence type="ECO:0000256" key="3">
    <source>
        <dbReference type="ARBA" id="ARBA00022519"/>
    </source>
</evidence>
<evidence type="ECO:0000256" key="10">
    <source>
        <dbReference type="SAM" id="Phobius"/>
    </source>
</evidence>
<keyword evidence="9" id="KW-0653">Protein transport</keyword>
<feature type="domain" description="MotA/TolQ/ExbB proton channel" evidence="11">
    <location>
        <begin position="91"/>
        <end position="206"/>
    </location>
</feature>
<evidence type="ECO:0000256" key="5">
    <source>
        <dbReference type="ARBA" id="ARBA00022692"/>
    </source>
</evidence>
<evidence type="ECO:0000256" key="8">
    <source>
        <dbReference type="ARBA" id="ARBA00023306"/>
    </source>
</evidence>
<comment type="similarity">
    <text evidence="9">Belongs to the exbB/tolQ family.</text>
</comment>
<dbReference type="Proteomes" id="UP000471298">
    <property type="component" value="Unassembled WGS sequence"/>
</dbReference>
<evidence type="ECO:0000256" key="9">
    <source>
        <dbReference type="RuleBase" id="RU004057"/>
    </source>
</evidence>